<dbReference type="InterPro" id="IPR003594">
    <property type="entry name" value="HATPase_dom"/>
</dbReference>
<keyword evidence="7" id="KW-0067">ATP-binding</keyword>
<evidence type="ECO:0000256" key="5">
    <source>
        <dbReference type="ARBA" id="ARBA00022741"/>
    </source>
</evidence>
<dbReference type="RefSeq" id="WP_129013745.1">
    <property type="nucleotide sequence ID" value="NZ_CBCSEI010000010.1"/>
</dbReference>
<evidence type="ECO:0000313" key="11">
    <source>
        <dbReference type="Proteomes" id="UP000290378"/>
    </source>
</evidence>
<dbReference type="InterPro" id="IPR036097">
    <property type="entry name" value="HisK_dim/P_sf"/>
</dbReference>
<keyword evidence="5" id="KW-0547">Nucleotide-binding</keyword>
<organism evidence="10 11">
    <name type="scientific">Arcobacter cloacae</name>
    <dbReference type="NCBI Taxonomy" id="1054034"/>
    <lineage>
        <taxon>Bacteria</taxon>
        <taxon>Pseudomonadati</taxon>
        <taxon>Campylobacterota</taxon>
        <taxon>Epsilonproteobacteria</taxon>
        <taxon>Campylobacterales</taxon>
        <taxon>Arcobacteraceae</taxon>
        <taxon>Arcobacter</taxon>
    </lineage>
</organism>
<feature type="domain" description="Histidine kinase" evidence="9">
    <location>
        <begin position="356"/>
        <end position="565"/>
    </location>
</feature>
<dbReference type="GO" id="GO:0005524">
    <property type="term" value="F:ATP binding"/>
    <property type="evidence" value="ECO:0007669"/>
    <property type="project" value="UniProtKB-KW"/>
</dbReference>
<proteinExistence type="predicted"/>
<dbReference type="InterPro" id="IPR005467">
    <property type="entry name" value="His_kinase_dom"/>
</dbReference>
<reference evidence="10 11" key="1">
    <citation type="submission" date="2017-09" db="EMBL/GenBank/DDBJ databases">
        <title>Genomics of the genus Arcobacter.</title>
        <authorList>
            <person name="Perez-Cataluna A."/>
            <person name="Figueras M.J."/>
            <person name="Salas-Masso N."/>
        </authorList>
    </citation>
    <scope>NUCLEOTIDE SEQUENCE [LARGE SCALE GENOMIC DNA]</scope>
    <source>
        <strain evidence="10 11">CECT 7834</strain>
    </source>
</reference>
<evidence type="ECO:0000256" key="1">
    <source>
        <dbReference type="ARBA" id="ARBA00000085"/>
    </source>
</evidence>
<dbReference type="Pfam" id="PF02518">
    <property type="entry name" value="HATPase_c"/>
    <property type="match status" value="1"/>
</dbReference>
<keyword evidence="4" id="KW-0808">Transferase</keyword>
<keyword evidence="8" id="KW-0902">Two-component regulatory system</keyword>
<sequence>MRYLLFFILSFSNLYAQYYIQNYIAEDHTNFKKASYSEYKNKQLKEFTIKFKIDLDKLKDETNYLTIVSDKDSLVFSNTKYEIINDIIVVKLDKNQKDELFFKYIYENPKRVEFRWNNISNFEYTYLLKFEGILYGVSYGIIFCAFLYYLIIFFSTKMRCFLYYSLMQFFVLLSLIGFVYFSFQAYPNSTAQAIIDICETLSFLFTLLFAQSILNTKEKMPKIHSFINFFVLLNILDVIAIFFYKYSILYEYLPFYIGFLVPAFAGFIAILKGDKYAIIYTIGWIVVSIFIYIAENWEITPISGIYVIHIGAPLESLIFSFALGYMLKVLVKEKNEKEKLLIHQSKLASMGEMINNIAHQWRQPLTHLGFINMNLQLAYEDDPLDKKYLNEKIEESNSQLDFMSKTIDNFRDFYKPNKQKELFYISDAIKKALEIMEPIFESNKIKFEFNLIKDKQINAYENEYSQVILNLLTNAKDVLISRQIQNPQITIIIDEKNDLSITSILDNAGGIENKYINQLFDPYFTTKQKGSGIGLYMSKMIIESHFKGKIKVFNEKNGAIFIIEV</sequence>
<evidence type="ECO:0000313" key="10">
    <source>
        <dbReference type="EMBL" id="RXI40420.1"/>
    </source>
</evidence>
<dbReference type="EMBL" id="NXII01000010">
    <property type="protein sequence ID" value="RXI40420.1"/>
    <property type="molecule type" value="Genomic_DNA"/>
</dbReference>
<keyword evidence="6 10" id="KW-0418">Kinase</keyword>
<dbReference type="InterPro" id="IPR003661">
    <property type="entry name" value="HisK_dim/P_dom"/>
</dbReference>
<dbReference type="InterPro" id="IPR036890">
    <property type="entry name" value="HATPase_C_sf"/>
</dbReference>
<dbReference type="InterPro" id="IPR011623">
    <property type="entry name" value="7TMR_DISM_rcpt_extracell_dom1"/>
</dbReference>
<name>A0A6M8NWQ1_9BACT</name>
<comment type="caution">
    <text evidence="10">The sequence shown here is derived from an EMBL/GenBank/DDBJ whole genome shotgun (WGS) entry which is preliminary data.</text>
</comment>
<evidence type="ECO:0000256" key="2">
    <source>
        <dbReference type="ARBA" id="ARBA00012438"/>
    </source>
</evidence>
<dbReference type="Gene3D" id="3.30.565.10">
    <property type="entry name" value="Histidine kinase-like ATPase, C-terminal domain"/>
    <property type="match status" value="1"/>
</dbReference>
<keyword evidence="3" id="KW-0597">Phosphoprotein</keyword>
<dbReference type="EC" id="2.7.13.3" evidence="2"/>
<dbReference type="Gene3D" id="1.10.287.130">
    <property type="match status" value="1"/>
</dbReference>
<dbReference type="Pfam" id="PF07695">
    <property type="entry name" value="7TMR-DISM_7TM"/>
    <property type="match status" value="1"/>
</dbReference>
<evidence type="ECO:0000256" key="7">
    <source>
        <dbReference type="ARBA" id="ARBA00022840"/>
    </source>
</evidence>
<evidence type="ECO:0000256" key="3">
    <source>
        <dbReference type="ARBA" id="ARBA00022553"/>
    </source>
</evidence>
<keyword evidence="11" id="KW-1185">Reference proteome</keyword>
<gene>
    <name evidence="10" type="ORF">CP963_08490</name>
</gene>
<dbReference type="AlphaFoldDB" id="A0A6M8NWQ1"/>
<dbReference type="SMART" id="SM00387">
    <property type="entry name" value="HATPase_c"/>
    <property type="match status" value="1"/>
</dbReference>
<dbReference type="SUPFAM" id="SSF55874">
    <property type="entry name" value="ATPase domain of HSP90 chaperone/DNA topoisomerase II/histidine kinase"/>
    <property type="match status" value="1"/>
</dbReference>
<comment type="catalytic activity">
    <reaction evidence="1">
        <text>ATP + protein L-histidine = ADP + protein N-phospho-L-histidine.</text>
        <dbReference type="EC" id="2.7.13.3"/>
    </reaction>
</comment>
<dbReference type="Proteomes" id="UP000290378">
    <property type="component" value="Unassembled WGS sequence"/>
</dbReference>
<evidence type="ECO:0000256" key="4">
    <source>
        <dbReference type="ARBA" id="ARBA00022679"/>
    </source>
</evidence>
<dbReference type="SUPFAM" id="SSF47384">
    <property type="entry name" value="Homodimeric domain of signal transducing histidine kinase"/>
    <property type="match status" value="1"/>
</dbReference>
<evidence type="ECO:0000259" key="9">
    <source>
        <dbReference type="PROSITE" id="PS50109"/>
    </source>
</evidence>
<evidence type="ECO:0000256" key="6">
    <source>
        <dbReference type="ARBA" id="ARBA00022777"/>
    </source>
</evidence>
<dbReference type="CDD" id="cd00082">
    <property type="entry name" value="HisKA"/>
    <property type="match status" value="1"/>
</dbReference>
<evidence type="ECO:0000256" key="8">
    <source>
        <dbReference type="ARBA" id="ARBA00023012"/>
    </source>
</evidence>
<dbReference type="PANTHER" id="PTHR43065:SF10">
    <property type="entry name" value="PEROXIDE STRESS-ACTIVATED HISTIDINE KINASE MAK3"/>
    <property type="match status" value="1"/>
</dbReference>
<protein>
    <recommendedName>
        <fullName evidence="2">histidine kinase</fullName>
        <ecNumber evidence="2">2.7.13.3</ecNumber>
    </recommendedName>
</protein>
<dbReference type="PANTHER" id="PTHR43065">
    <property type="entry name" value="SENSOR HISTIDINE KINASE"/>
    <property type="match status" value="1"/>
</dbReference>
<dbReference type="PROSITE" id="PS50109">
    <property type="entry name" value="HIS_KIN"/>
    <property type="match status" value="1"/>
</dbReference>
<accession>A0A6M8NWQ1</accession>
<dbReference type="GO" id="GO:0000155">
    <property type="term" value="F:phosphorelay sensor kinase activity"/>
    <property type="evidence" value="ECO:0007669"/>
    <property type="project" value="InterPro"/>
</dbReference>